<dbReference type="Gene3D" id="6.10.250.690">
    <property type="match status" value="1"/>
</dbReference>
<dbReference type="PROSITE" id="PS50110">
    <property type="entry name" value="RESPONSE_REGULATORY"/>
    <property type="match status" value="3"/>
</dbReference>
<dbReference type="SUPFAM" id="SSF52172">
    <property type="entry name" value="CheY-like"/>
    <property type="match status" value="3"/>
</dbReference>
<feature type="domain" description="GGDEF" evidence="5">
    <location>
        <begin position="665"/>
        <end position="799"/>
    </location>
</feature>
<dbReference type="eggNOG" id="COG2198">
    <property type="taxonomic scope" value="Bacteria"/>
</dbReference>
<dbReference type="CDD" id="cd01949">
    <property type="entry name" value="GGDEF"/>
    <property type="match status" value="1"/>
</dbReference>
<feature type="DNA-binding region" description="OmpR/PhoB-type" evidence="3">
    <location>
        <begin position="124"/>
        <end position="223"/>
    </location>
</feature>
<dbReference type="Pfam" id="PF00072">
    <property type="entry name" value="Response_reg"/>
    <property type="match status" value="3"/>
</dbReference>
<dbReference type="Pfam" id="PF01627">
    <property type="entry name" value="Hpt"/>
    <property type="match status" value="1"/>
</dbReference>
<feature type="modified residue" description="4-aspartylphosphate" evidence="2">
    <location>
        <position position="433"/>
    </location>
</feature>
<dbReference type="InterPro" id="IPR036641">
    <property type="entry name" value="HPT_dom_sf"/>
</dbReference>
<feature type="domain" description="OmpR/PhoB-type" evidence="6">
    <location>
        <begin position="124"/>
        <end position="223"/>
    </location>
</feature>
<gene>
    <name evidence="7" type="ordered locus">Cyan7822_3489</name>
</gene>
<dbReference type="SUPFAM" id="SSF55073">
    <property type="entry name" value="Nucleotide cyclase"/>
    <property type="match status" value="1"/>
</dbReference>
<reference evidence="8" key="1">
    <citation type="journal article" date="2011" name="MBio">
        <title>Novel metabolic attributes of the genus Cyanothece, comprising a group of unicellular nitrogen-fixing Cyanobacteria.</title>
        <authorList>
            <person name="Bandyopadhyay A."/>
            <person name="Elvitigala T."/>
            <person name="Welsh E."/>
            <person name="Stockel J."/>
            <person name="Liberton M."/>
            <person name="Min H."/>
            <person name="Sherman L.A."/>
            <person name="Pakrasi H.B."/>
        </authorList>
    </citation>
    <scope>NUCLEOTIDE SEQUENCE [LARGE SCALE GENOMIC DNA]</scope>
    <source>
        <strain evidence="8">PCC 7822</strain>
    </source>
</reference>
<dbReference type="NCBIfam" id="TIGR00254">
    <property type="entry name" value="GGDEF"/>
    <property type="match status" value="1"/>
</dbReference>
<dbReference type="PROSITE" id="PS50887">
    <property type="entry name" value="GGDEF"/>
    <property type="match status" value="1"/>
</dbReference>
<dbReference type="GO" id="GO:0000156">
    <property type="term" value="F:phosphorelay response regulator activity"/>
    <property type="evidence" value="ECO:0007669"/>
    <property type="project" value="TreeGrafter"/>
</dbReference>
<dbReference type="SMART" id="SM00862">
    <property type="entry name" value="Trans_reg_C"/>
    <property type="match status" value="1"/>
</dbReference>
<dbReference type="Pfam" id="PF00990">
    <property type="entry name" value="GGDEF"/>
    <property type="match status" value="1"/>
</dbReference>
<dbReference type="OrthoDB" id="442759at2"/>
<keyword evidence="1 3" id="KW-0238">DNA-binding</keyword>
<protein>
    <submittedName>
        <fullName evidence="7">Multi-component transcriptional regulator, winged helix family</fullName>
    </submittedName>
</protein>
<dbReference type="InterPro" id="IPR039420">
    <property type="entry name" value="WalR-like"/>
</dbReference>
<feature type="domain" description="Response regulatory" evidence="4">
    <location>
        <begin position="509"/>
        <end position="625"/>
    </location>
</feature>
<dbReference type="InterPro" id="IPR000160">
    <property type="entry name" value="GGDEF_dom"/>
</dbReference>
<evidence type="ECO:0000256" key="3">
    <source>
        <dbReference type="PROSITE-ProRule" id="PRU01091"/>
    </source>
</evidence>
<feature type="modified residue" description="4-aspartylphosphate" evidence="2">
    <location>
        <position position="558"/>
    </location>
</feature>
<dbReference type="InterPro" id="IPR001867">
    <property type="entry name" value="OmpR/PhoB-type_DNA-bd"/>
</dbReference>
<evidence type="ECO:0000259" key="5">
    <source>
        <dbReference type="PROSITE" id="PS50887"/>
    </source>
</evidence>
<dbReference type="InterPro" id="IPR001789">
    <property type="entry name" value="Sig_transdc_resp-reg_receiver"/>
</dbReference>
<dbReference type="InterPro" id="IPR043128">
    <property type="entry name" value="Rev_trsase/Diguanyl_cyclase"/>
</dbReference>
<evidence type="ECO:0000256" key="2">
    <source>
        <dbReference type="PROSITE-ProRule" id="PRU00169"/>
    </source>
</evidence>
<dbReference type="PANTHER" id="PTHR48111">
    <property type="entry name" value="REGULATOR OF RPOS"/>
    <property type="match status" value="1"/>
</dbReference>
<dbReference type="eggNOG" id="COG0745">
    <property type="taxonomic scope" value="Bacteria"/>
</dbReference>
<proteinExistence type="predicted"/>
<keyword evidence="8" id="KW-1185">Reference proteome</keyword>
<dbReference type="SUPFAM" id="SSF47226">
    <property type="entry name" value="Histidine-containing phosphotransfer domain, HPT domain"/>
    <property type="match status" value="1"/>
</dbReference>
<dbReference type="GO" id="GO:0006355">
    <property type="term" value="P:regulation of DNA-templated transcription"/>
    <property type="evidence" value="ECO:0007669"/>
    <property type="project" value="InterPro"/>
</dbReference>
<dbReference type="GO" id="GO:0000976">
    <property type="term" value="F:transcription cis-regulatory region binding"/>
    <property type="evidence" value="ECO:0007669"/>
    <property type="project" value="TreeGrafter"/>
</dbReference>
<dbReference type="AlphaFoldDB" id="E0UEI9"/>
<dbReference type="GO" id="GO:0032993">
    <property type="term" value="C:protein-DNA complex"/>
    <property type="evidence" value="ECO:0007669"/>
    <property type="project" value="TreeGrafter"/>
</dbReference>
<keyword evidence="2" id="KW-0597">Phosphoprotein</keyword>
<dbReference type="CDD" id="cd00383">
    <property type="entry name" value="trans_reg_C"/>
    <property type="match status" value="1"/>
</dbReference>
<dbReference type="InterPro" id="IPR029787">
    <property type="entry name" value="Nucleotide_cyclase"/>
</dbReference>
<evidence type="ECO:0000259" key="4">
    <source>
        <dbReference type="PROSITE" id="PS50110"/>
    </source>
</evidence>
<dbReference type="Proteomes" id="UP000008206">
    <property type="component" value="Chromosome"/>
</dbReference>
<organism evidence="7 8">
    <name type="scientific">Gloeothece verrucosa (strain PCC 7822)</name>
    <name type="common">Cyanothece sp. (strain PCC 7822)</name>
    <dbReference type="NCBI Taxonomy" id="497965"/>
    <lineage>
        <taxon>Bacteria</taxon>
        <taxon>Bacillati</taxon>
        <taxon>Cyanobacteriota</taxon>
        <taxon>Cyanophyceae</taxon>
        <taxon>Oscillatoriophycideae</taxon>
        <taxon>Chroococcales</taxon>
        <taxon>Aphanothecaceae</taxon>
        <taxon>Gloeothece</taxon>
        <taxon>Gloeothece verrucosa</taxon>
    </lineage>
</organism>
<dbReference type="Gene3D" id="3.40.50.2300">
    <property type="match status" value="3"/>
</dbReference>
<dbReference type="STRING" id="497965.Cyan7822_3489"/>
<evidence type="ECO:0000256" key="1">
    <source>
        <dbReference type="ARBA" id="ARBA00023125"/>
    </source>
</evidence>
<dbReference type="EMBL" id="CP002198">
    <property type="protein sequence ID" value="ADN15435.1"/>
    <property type="molecule type" value="Genomic_DNA"/>
</dbReference>
<evidence type="ECO:0000313" key="7">
    <source>
        <dbReference type="EMBL" id="ADN15435.1"/>
    </source>
</evidence>
<dbReference type="SMART" id="SM00267">
    <property type="entry name" value="GGDEF"/>
    <property type="match status" value="1"/>
</dbReference>
<accession>E0UEI9</accession>
<dbReference type="CDD" id="cd00156">
    <property type="entry name" value="REC"/>
    <property type="match status" value="2"/>
</dbReference>
<sequence length="804" mass="90576">MKLLLVEDDQNLAEVIKGALKSQHYLVDLATDGQTGLEFAEMFEYDLIMLDLMLPKLDGIQFCQQRRKQGDLTPILLVTAQDDATYKVRALDAGADDYLVKPFNIQELLARVRALLRRGGLSSTPLLQWGPLDLNPSSCQVSYQGQLLHLTAKEYGILELFLRNRNRIFSQSALIEHLWSFDESPTENAVRTQIKSLRQKLRGAGASPNLIETVYGLGYRLNGTILNAAQAALEENDKESAELVRHPNLINNSGTSNLVDQTIKLLWNQHREGYFNRVKFIEQVVNSNHLTDGNGVNRQQAITEAHTLVGALGSFGFEQASGIAREIERVLKMERGSNQIDRENLLKLVKTLRQKLETDQNNEETNLDVKALSFCHPYQRKDYQLLIVDNDFALAQAIATQAKIWGLKSEIACNLSQAKRAIASFQPDVILLDLFFPDTGENGLELLQELSQLIPSIPTIVLTAQNDFSFRVKVARLGGVGFLQKPLAPERIVEAIVKVVQPGCLPTAKLMIVDDDPNLLEITRTYLEPWGFTLTLLQDPKQFWETLEQTNPDLLILDVEMPEISGIDLCQVVRNDPHWHELPVLFLSAHTSAKVVREGFQAGADDYIYKPIVDSDLVSRILNRLERERQRRQLADVDSLTGVASRRKSIQEITRMLHLAQRQKQPCCFIILNIENLSQINELYGHAVGDQVLRGLAKILQQTFRYEDIIARWGNEEFVLGLYNIDLQGGITRTREFLALCSNSLFTDALDHCFQVKLTVGVAEYPLNGQTLQNLYQAAQQALYQGKVKGGYGVFGTEEFSLIL</sequence>
<dbReference type="SMART" id="SM00448">
    <property type="entry name" value="REC"/>
    <property type="match status" value="3"/>
</dbReference>
<dbReference type="Gene3D" id="3.30.70.270">
    <property type="match status" value="1"/>
</dbReference>
<dbReference type="PROSITE" id="PS51755">
    <property type="entry name" value="OMPR_PHOB"/>
    <property type="match status" value="1"/>
</dbReference>
<dbReference type="InterPro" id="IPR036388">
    <property type="entry name" value="WH-like_DNA-bd_sf"/>
</dbReference>
<dbReference type="PANTHER" id="PTHR48111:SF15">
    <property type="entry name" value="OMPR SUBFAMILY"/>
    <property type="match status" value="1"/>
</dbReference>
<dbReference type="eggNOG" id="COG3706">
    <property type="taxonomic scope" value="Bacteria"/>
</dbReference>
<dbReference type="GO" id="GO:0005829">
    <property type="term" value="C:cytosol"/>
    <property type="evidence" value="ECO:0007669"/>
    <property type="project" value="TreeGrafter"/>
</dbReference>
<dbReference type="Pfam" id="PF00486">
    <property type="entry name" value="Trans_reg_C"/>
    <property type="match status" value="1"/>
</dbReference>
<evidence type="ECO:0000259" key="6">
    <source>
        <dbReference type="PROSITE" id="PS51755"/>
    </source>
</evidence>
<feature type="domain" description="Response regulatory" evidence="4">
    <location>
        <begin position="384"/>
        <end position="500"/>
    </location>
</feature>
<dbReference type="HOGENOM" id="CLU_000445_11_38_3"/>
<name>E0UEI9_GLOV7</name>
<feature type="domain" description="Response regulatory" evidence="4">
    <location>
        <begin position="2"/>
        <end position="116"/>
    </location>
</feature>
<dbReference type="eggNOG" id="COG2204">
    <property type="taxonomic scope" value="Bacteria"/>
</dbReference>
<dbReference type="InterPro" id="IPR008207">
    <property type="entry name" value="Sig_transdc_His_kin_Hpt_dom"/>
</dbReference>
<dbReference type="KEGG" id="cyj:Cyan7822_3489"/>
<dbReference type="RefSeq" id="WP_013323504.1">
    <property type="nucleotide sequence ID" value="NC_014501.1"/>
</dbReference>
<dbReference type="InterPro" id="IPR011006">
    <property type="entry name" value="CheY-like_superfamily"/>
</dbReference>
<evidence type="ECO:0000313" key="8">
    <source>
        <dbReference type="Proteomes" id="UP000008206"/>
    </source>
</evidence>
<dbReference type="Gene3D" id="1.10.10.10">
    <property type="entry name" value="Winged helix-like DNA-binding domain superfamily/Winged helix DNA-binding domain"/>
    <property type="match status" value="1"/>
</dbReference>
<feature type="modified residue" description="4-aspartylphosphate" evidence="2">
    <location>
        <position position="51"/>
    </location>
</feature>